<organism evidence="1 2">
    <name type="scientific">Helicobacter bilis</name>
    <dbReference type="NCBI Taxonomy" id="37372"/>
    <lineage>
        <taxon>Bacteria</taxon>
        <taxon>Pseudomonadati</taxon>
        <taxon>Campylobacterota</taxon>
        <taxon>Epsilonproteobacteria</taxon>
        <taxon>Campylobacterales</taxon>
        <taxon>Helicobacteraceae</taxon>
        <taxon>Helicobacter</taxon>
    </lineage>
</organism>
<dbReference type="SUPFAM" id="SSF82185">
    <property type="entry name" value="Histone H3 K4-specific methyltransferase SET7/9 N-terminal domain"/>
    <property type="match status" value="1"/>
</dbReference>
<evidence type="ECO:0000313" key="1">
    <source>
        <dbReference type="EMBL" id="TLE12152.1"/>
    </source>
</evidence>
<gene>
    <name evidence="1" type="ORF">LS79_000060</name>
</gene>
<reference evidence="1 2" key="1">
    <citation type="journal article" date="2014" name="Genome Announc.">
        <title>Draft genome sequences of eight enterohepatic helicobacter species isolated from both laboratory and wild rodents.</title>
        <authorList>
            <person name="Sheh A."/>
            <person name="Shen Z."/>
            <person name="Fox J.G."/>
        </authorList>
    </citation>
    <scope>NUCLEOTIDE SEQUENCE [LARGE SCALE GENOMIC DNA]</scope>
    <source>
        <strain evidence="1 2">ATCC 49320</strain>
    </source>
</reference>
<proteinExistence type="predicted"/>
<dbReference type="Gene3D" id="3.90.930.1">
    <property type="match status" value="1"/>
</dbReference>
<evidence type="ECO:0000313" key="2">
    <source>
        <dbReference type="Proteomes" id="UP000029857"/>
    </source>
</evidence>
<protein>
    <submittedName>
        <fullName evidence="1">Toxin-antitoxin system YwqK family antitoxin</fullName>
    </submittedName>
</protein>
<dbReference type="EMBL" id="JRPJ02000001">
    <property type="protein sequence ID" value="TLE12152.1"/>
    <property type="molecule type" value="Genomic_DNA"/>
</dbReference>
<dbReference type="AlphaFoldDB" id="A0A4U8UG15"/>
<comment type="caution">
    <text evidence="1">The sequence shown here is derived from an EMBL/GenBank/DDBJ whole genome shotgun (WGS) entry which is preliminary data.</text>
</comment>
<dbReference type="Proteomes" id="UP000029857">
    <property type="component" value="Unassembled WGS sequence"/>
</dbReference>
<accession>A0A4U8UG15</accession>
<dbReference type="RefSeq" id="WP_034565374.1">
    <property type="nucleotide sequence ID" value="NZ_CAMCCI010000005.1"/>
</dbReference>
<dbReference type="InterPro" id="IPR011652">
    <property type="entry name" value="MORN_2"/>
</dbReference>
<sequence length="140" mass="16338">MLLKSVLMGFLSFHSIDTTMLKECKSEEDKISGCVNRYYYESGNLKIETPYKNDEKEGMLKWYYENGNLKAKTPCKDDKAQGIARFYNKNDDMIMKVLYKDDEIQSIICVNGKQFTSEQLARIQHANNHIDEAIQIYNEL</sequence>
<name>A0A4U8UG15_9HELI</name>
<dbReference type="Pfam" id="PF07661">
    <property type="entry name" value="MORN_2"/>
    <property type="match status" value="2"/>
</dbReference>